<dbReference type="PROSITE" id="PS00086">
    <property type="entry name" value="CYTOCHROME_P450"/>
    <property type="match status" value="1"/>
</dbReference>
<dbReference type="PRINTS" id="PR00463">
    <property type="entry name" value="EP450I"/>
</dbReference>
<name>A0A1R0H200_9FUNG</name>
<dbReference type="Pfam" id="PF00067">
    <property type="entry name" value="p450"/>
    <property type="match status" value="1"/>
</dbReference>
<dbReference type="Gene3D" id="1.10.630.10">
    <property type="entry name" value="Cytochrome P450"/>
    <property type="match status" value="1"/>
</dbReference>
<accession>A0A1R0H200</accession>
<dbReference type="PRINTS" id="PR00385">
    <property type="entry name" value="P450"/>
</dbReference>
<dbReference type="InterPro" id="IPR036396">
    <property type="entry name" value="Cyt_P450_sf"/>
</dbReference>
<dbReference type="AlphaFoldDB" id="A0A1R0H200"/>
<proteinExistence type="inferred from homology"/>
<dbReference type="PANTHER" id="PTHR24305">
    <property type="entry name" value="CYTOCHROME P450"/>
    <property type="match status" value="1"/>
</dbReference>
<comment type="caution">
    <text evidence="6">The sequence shown here is derived from an EMBL/GenBank/DDBJ whole genome shotgun (WGS) entry which is preliminary data.</text>
</comment>
<gene>
    <name evidence="6" type="ORF">AYI68_g2724</name>
</gene>
<evidence type="ECO:0000256" key="4">
    <source>
        <dbReference type="PIRSR" id="PIRSR602401-1"/>
    </source>
</evidence>
<dbReference type="InterPro" id="IPR001128">
    <property type="entry name" value="Cyt_P450"/>
</dbReference>
<dbReference type="InterPro" id="IPR017972">
    <property type="entry name" value="Cyt_P450_CS"/>
</dbReference>
<protein>
    <submittedName>
        <fullName evidence="6">Versicolorin B desaturase</fullName>
    </submittedName>
</protein>
<comment type="similarity">
    <text evidence="5">Belongs to the cytochrome P450 family.</text>
</comment>
<keyword evidence="3 4" id="KW-0408">Iron</keyword>
<evidence type="ECO:0000313" key="7">
    <source>
        <dbReference type="Proteomes" id="UP000187455"/>
    </source>
</evidence>
<dbReference type="InterPro" id="IPR050121">
    <property type="entry name" value="Cytochrome_P450_monoxygenase"/>
</dbReference>
<comment type="cofactor">
    <cofactor evidence="1 4">
        <name>heme</name>
        <dbReference type="ChEBI" id="CHEBI:30413"/>
    </cofactor>
</comment>
<sequence length="524" mass="59452">MLRFFDLIDLSKSFILKTCYIERAVYGILGFYGVYKVIYYTLLDPLRKIPGPWLNRLSEISLIRANVNGDFTNYLLGLHEKYGHIVRVGPNKVSDARTKDFKKVLSTSRFKKSANYDGFANVHQNLFSTRNDEFNRMRKRQVGPALRKSGLGSIDSSIEEVCVDAFVKKLNSIVDAGNGSAEFNFFKYYLNVAADVIGLLTFSENFHAIENGDHPIIEWVDESMKNFGLSKSFPILKVAMAFIPSLSVNESKLSKFCLEAIDKRRQLIKSGKIDTDHVDILQMYITAVNTSNKKPLTDEELVAEMVTMVIVGVISTSATMTWLTTFYLLYPKVYNRVVDEIRTTFPDKNKKITAKEAHEKLPYFTATIYEGLRFRGSVGGSLNRDVPNGGVELSGYFIPQDTIVSMFIPGCHADTEVWENPKSYNPDRFLGPNGDELKKELVSFSTGVRACVGRNLAYMEIFMIMSNLLRNFDISAPKDWEYNTNILDPTRNNEPLLPRDITNAVRTPANPERDSRVVITRCEH</sequence>
<dbReference type="InterPro" id="IPR002401">
    <property type="entry name" value="Cyt_P450_E_grp-I"/>
</dbReference>
<evidence type="ECO:0000313" key="6">
    <source>
        <dbReference type="EMBL" id="OLY83148.1"/>
    </source>
</evidence>
<dbReference type="EMBL" id="LSSL01001050">
    <property type="protein sequence ID" value="OLY83148.1"/>
    <property type="molecule type" value="Genomic_DNA"/>
</dbReference>
<keyword evidence="5" id="KW-0560">Oxidoreductase</keyword>
<keyword evidence="5" id="KW-0503">Monooxygenase</keyword>
<dbReference type="OrthoDB" id="1470350at2759"/>
<keyword evidence="2 4" id="KW-0479">Metal-binding</keyword>
<organism evidence="6 7">
    <name type="scientific">Smittium mucronatum</name>
    <dbReference type="NCBI Taxonomy" id="133383"/>
    <lineage>
        <taxon>Eukaryota</taxon>
        <taxon>Fungi</taxon>
        <taxon>Fungi incertae sedis</taxon>
        <taxon>Zoopagomycota</taxon>
        <taxon>Kickxellomycotina</taxon>
        <taxon>Harpellomycetes</taxon>
        <taxon>Harpellales</taxon>
        <taxon>Legeriomycetaceae</taxon>
        <taxon>Smittium</taxon>
    </lineage>
</organism>
<feature type="binding site" description="axial binding residue" evidence="4">
    <location>
        <position position="451"/>
    </location>
    <ligand>
        <name>heme</name>
        <dbReference type="ChEBI" id="CHEBI:30413"/>
    </ligand>
    <ligandPart>
        <name>Fe</name>
        <dbReference type="ChEBI" id="CHEBI:18248"/>
    </ligandPart>
</feature>
<reference evidence="6 7" key="1">
    <citation type="journal article" date="2016" name="Mol. Biol. Evol.">
        <title>Genome-Wide Survey of Gut Fungi (Harpellales) Reveals the First Horizontally Transferred Ubiquitin Gene from a Mosquito Host.</title>
        <authorList>
            <person name="Wang Y."/>
            <person name="White M.M."/>
            <person name="Kvist S."/>
            <person name="Moncalvo J.M."/>
        </authorList>
    </citation>
    <scope>NUCLEOTIDE SEQUENCE [LARGE SCALE GENOMIC DNA]</scope>
    <source>
        <strain evidence="6 7">ALG-7-W6</strain>
    </source>
</reference>
<dbReference type="GO" id="GO:0005506">
    <property type="term" value="F:iron ion binding"/>
    <property type="evidence" value="ECO:0007669"/>
    <property type="project" value="InterPro"/>
</dbReference>
<evidence type="ECO:0000256" key="1">
    <source>
        <dbReference type="ARBA" id="ARBA00001971"/>
    </source>
</evidence>
<dbReference type="STRING" id="133383.A0A1R0H200"/>
<dbReference type="PANTHER" id="PTHR24305:SF108">
    <property type="entry name" value="P450, PUTATIVE (EUROFUNG)-RELATED"/>
    <property type="match status" value="1"/>
</dbReference>
<dbReference type="Proteomes" id="UP000187455">
    <property type="component" value="Unassembled WGS sequence"/>
</dbReference>
<dbReference type="GO" id="GO:0020037">
    <property type="term" value="F:heme binding"/>
    <property type="evidence" value="ECO:0007669"/>
    <property type="project" value="InterPro"/>
</dbReference>
<evidence type="ECO:0000256" key="5">
    <source>
        <dbReference type="RuleBase" id="RU000461"/>
    </source>
</evidence>
<dbReference type="GO" id="GO:0004497">
    <property type="term" value="F:monooxygenase activity"/>
    <property type="evidence" value="ECO:0007669"/>
    <property type="project" value="UniProtKB-KW"/>
</dbReference>
<evidence type="ECO:0000256" key="2">
    <source>
        <dbReference type="ARBA" id="ARBA00022723"/>
    </source>
</evidence>
<keyword evidence="4 5" id="KW-0349">Heme</keyword>
<dbReference type="SUPFAM" id="SSF48264">
    <property type="entry name" value="Cytochrome P450"/>
    <property type="match status" value="1"/>
</dbReference>
<dbReference type="GO" id="GO:0016705">
    <property type="term" value="F:oxidoreductase activity, acting on paired donors, with incorporation or reduction of molecular oxygen"/>
    <property type="evidence" value="ECO:0007669"/>
    <property type="project" value="InterPro"/>
</dbReference>
<keyword evidence="7" id="KW-1185">Reference proteome</keyword>
<evidence type="ECO:0000256" key="3">
    <source>
        <dbReference type="ARBA" id="ARBA00023004"/>
    </source>
</evidence>